<keyword evidence="7 10" id="KW-0548">Nucleotidyltransferase</keyword>
<keyword evidence="6 10" id="KW-0808">Transferase</keyword>
<comment type="catalytic activity">
    <reaction evidence="1 10">
        <text>alpha-D-galactose 1-phosphate + UDP-alpha-D-glucose = alpha-D-glucose 1-phosphate + UDP-alpha-D-galactose</text>
        <dbReference type="Rhea" id="RHEA:13989"/>
        <dbReference type="ChEBI" id="CHEBI:58336"/>
        <dbReference type="ChEBI" id="CHEBI:58601"/>
        <dbReference type="ChEBI" id="CHEBI:58885"/>
        <dbReference type="ChEBI" id="CHEBI:66914"/>
        <dbReference type="EC" id="2.7.7.12"/>
    </reaction>
</comment>
<proteinExistence type="inferred from homology"/>
<keyword evidence="5 10" id="KW-0963">Cytoplasm</keyword>
<dbReference type="EMBL" id="DVMZ01000016">
    <property type="protein sequence ID" value="HIU58580.1"/>
    <property type="molecule type" value="Genomic_DNA"/>
</dbReference>
<dbReference type="AlphaFoldDB" id="A0A9D1SFX6"/>
<evidence type="ECO:0000256" key="4">
    <source>
        <dbReference type="ARBA" id="ARBA00008706"/>
    </source>
</evidence>
<dbReference type="InterPro" id="IPR005850">
    <property type="entry name" value="GalP_Utransf_C"/>
</dbReference>
<protein>
    <recommendedName>
        <fullName evidence="10">Galactose-1-phosphate uridylyltransferase</fullName>
        <shortName evidence="10">Gal-1-P uridylyltransferase</shortName>
        <ecNumber evidence="10">2.7.7.12</ecNumber>
    </recommendedName>
    <alternativeName>
        <fullName evidence="10">UDP-glucose--hexose-1-phosphate uridylyltransferase</fullName>
    </alternativeName>
</protein>
<comment type="caution">
    <text evidence="13">The sequence shown here is derived from an EMBL/GenBank/DDBJ whole genome shotgun (WGS) entry which is preliminary data.</text>
</comment>
<accession>A0A9D1SFX6</accession>
<dbReference type="HAMAP" id="MF_00571">
    <property type="entry name" value="GalP_UDP_trans"/>
    <property type="match status" value="1"/>
</dbReference>
<evidence type="ECO:0000256" key="7">
    <source>
        <dbReference type="ARBA" id="ARBA00022695"/>
    </source>
</evidence>
<gene>
    <name evidence="10" type="primary">galT</name>
    <name evidence="13" type="ORF">IAC57_00620</name>
</gene>
<evidence type="ECO:0000256" key="10">
    <source>
        <dbReference type="HAMAP-Rule" id="MF_00571"/>
    </source>
</evidence>
<dbReference type="InterPro" id="IPR000766">
    <property type="entry name" value="GalP_uridyl_Trfase_II"/>
</dbReference>
<evidence type="ECO:0000313" key="13">
    <source>
        <dbReference type="EMBL" id="HIU58580.1"/>
    </source>
</evidence>
<evidence type="ECO:0000256" key="8">
    <source>
        <dbReference type="ARBA" id="ARBA00023144"/>
    </source>
</evidence>
<dbReference type="Pfam" id="PF02744">
    <property type="entry name" value="GalP_UDP_tr_C"/>
    <property type="match status" value="1"/>
</dbReference>
<dbReference type="GO" id="GO:0005737">
    <property type="term" value="C:cytoplasm"/>
    <property type="evidence" value="ECO:0007669"/>
    <property type="project" value="UniProtKB-SubCell"/>
</dbReference>
<keyword evidence="9 10" id="KW-0119">Carbohydrate metabolism</keyword>
<dbReference type="PANTHER" id="PTHR39191">
    <property type="entry name" value="GALACTOSE-1-PHOSPHATE URIDYLYLTRANSFERASE"/>
    <property type="match status" value="1"/>
</dbReference>
<feature type="domain" description="Galactose-1-phosphate uridyl transferase C-terminal" evidence="12">
    <location>
        <begin position="245"/>
        <end position="418"/>
    </location>
</feature>
<evidence type="ECO:0000256" key="5">
    <source>
        <dbReference type="ARBA" id="ARBA00022490"/>
    </source>
</evidence>
<comment type="similarity">
    <text evidence="4 10">Belongs to the galactose-1-phosphate uridylyltransferase type 2 family.</text>
</comment>
<dbReference type="GO" id="GO:0008108">
    <property type="term" value="F:UDP-glucose:hexose-1-phosphate uridylyltransferase activity"/>
    <property type="evidence" value="ECO:0007669"/>
    <property type="project" value="UniProtKB-UniRule"/>
</dbReference>
<dbReference type="InterPro" id="IPR005849">
    <property type="entry name" value="GalP_Utransf_N"/>
</dbReference>
<dbReference type="Proteomes" id="UP000824081">
    <property type="component" value="Unassembled WGS sequence"/>
</dbReference>
<reference evidence="13" key="2">
    <citation type="journal article" date="2021" name="PeerJ">
        <title>Extensive microbial diversity within the chicken gut microbiome revealed by metagenomics and culture.</title>
        <authorList>
            <person name="Gilroy R."/>
            <person name="Ravi A."/>
            <person name="Getino M."/>
            <person name="Pursley I."/>
            <person name="Horton D.L."/>
            <person name="Alikhan N.F."/>
            <person name="Baker D."/>
            <person name="Gharbi K."/>
            <person name="Hall N."/>
            <person name="Watson M."/>
            <person name="Adriaenssens E.M."/>
            <person name="Foster-Nyarko E."/>
            <person name="Jarju S."/>
            <person name="Secka A."/>
            <person name="Antonio M."/>
            <person name="Oren A."/>
            <person name="Chaudhuri R.R."/>
            <person name="La Ragione R."/>
            <person name="Hildebrand F."/>
            <person name="Pallen M.J."/>
        </authorList>
    </citation>
    <scope>NUCLEOTIDE SEQUENCE</scope>
    <source>
        <strain evidence="13">11687</strain>
    </source>
</reference>
<evidence type="ECO:0000259" key="12">
    <source>
        <dbReference type="Pfam" id="PF02744"/>
    </source>
</evidence>
<dbReference type="Pfam" id="PF01087">
    <property type="entry name" value="GalP_UDP_transf"/>
    <property type="match status" value="1"/>
</dbReference>
<evidence type="ECO:0000256" key="6">
    <source>
        <dbReference type="ARBA" id="ARBA00022679"/>
    </source>
</evidence>
<reference evidence="13" key="1">
    <citation type="submission" date="2020-10" db="EMBL/GenBank/DDBJ databases">
        <authorList>
            <person name="Gilroy R."/>
        </authorList>
    </citation>
    <scope>NUCLEOTIDE SEQUENCE</scope>
    <source>
        <strain evidence="13">11687</strain>
    </source>
</reference>
<comment type="pathway">
    <text evidence="3 10">Carbohydrate metabolism; galactose metabolism.</text>
</comment>
<dbReference type="PANTHER" id="PTHR39191:SF1">
    <property type="entry name" value="DUF4922 DOMAIN-CONTAINING PROTEIN"/>
    <property type="match status" value="1"/>
</dbReference>
<comment type="subcellular location">
    <subcellularLocation>
        <location evidence="2 10">Cytoplasm</location>
    </subcellularLocation>
</comment>
<organism evidence="13 14">
    <name type="scientific">Candidatus Scatosoma pullistercoris</name>
    <dbReference type="NCBI Taxonomy" id="2840934"/>
    <lineage>
        <taxon>Bacteria</taxon>
        <taxon>Bacillati</taxon>
        <taxon>Bacillota</taxon>
        <taxon>Clostridia</taxon>
        <taxon>Candidatus Scatosoma</taxon>
    </lineage>
</organism>
<evidence type="ECO:0000259" key="11">
    <source>
        <dbReference type="Pfam" id="PF01087"/>
    </source>
</evidence>
<name>A0A9D1SFX6_9FIRM</name>
<dbReference type="EC" id="2.7.7.12" evidence="10"/>
<dbReference type="GO" id="GO:0006012">
    <property type="term" value="P:galactose metabolic process"/>
    <property type="evidence" value="ECO:0007669"/>
    <property type="project" value="UniProtKB-UniRule"/>
</dbReference>
<feature type="domain" description="Galactose-1-phosphate uridyl transferase N-terminal" evidence="11">
    <location>
        <begin position="79"/>
        <end position="227"/>
    </location>
</feature>
<keyword evidence="8 10" id="KW-0299">Galactose metabolism</keyword>
<evidence type="ECO:0000256" key="1">
    <source>
        <dbReference type="ARBA" id="ARBA00001107"/>
    </source>
</evidence>
<evidence type="ECO:0000256" key="2">
    <source>
        <dbReference type="ARBA" id="ARBA00004496"/>
    </source>
</evidence>
<evidence type="ECO:0000256" key="3">
    <source>
        <dbReference type="ARBA" id="ARBA00004947"/>
    </source>
</evidence>
<sequence>MNRNISDLLAYAKLHLGMDEADGVYLANRVLEKLNADSFEPCAADEGAIAAMECPDEVLAPILAYAKEKGIVGEGEEEFFTSDLLDLLSPRPSEVTAAFEKAYAENPEKAFDGLYDLGVKNDYVKFSAIARNKCWIAESTRNKIEITINLSKPEKNNKLTAKLRNVSAGYPKCMLCRENVGYVGQGRTRRNMRTIPLTLAGEEWFWQYSPYAYFYQHGIAINAKHTPMVLDGKTFEKLLDFVDYAPQYFIGSNAPLPIVGGSILAHEHFQGGKHVFPMFTVPTMKALVSPEPGVKASLPDWYNSVILLESAEKVALVTAAGKILDAWRGYSDESVGIIAETTAPHNTLAPIARKTSDGYQLYLLLRNNRCDEENPDGIFHAHKEYHNIKSESIGLIEAMGRFILPGRLDYQLKEVEKFLTGENTVLAENMSIHKDMVASLLSEYGNKLSADEAREAVRGRVESVCEHILENTAVFKHDAEGMAAFGRFLGVCGYSMK</sequence>
<evidence type="ECO:0000313" key="14">
    <source>
        <dbReference type="Proteomes" id="UP000824081"/>
    </source>
</evidence>
<evidence type="ECO:0000256" key="9">
    <source>
        <dbReference type="ARBA" id="ARBA00023277"/>
    </source>
</evidence>